<dbReference type="AlphaFoldDB" id="A0AAD3DMK5"/>
<accession>A0AAD3DMK5</accession>
<keyword evidence="2" id="KW-1185">Reference proteome</keyword>
<sequence length="107" mass="11949">PGGGPVARESQVAEVTLEVDKHGYLSVAAEMLVTTEKRRFNVGNVGYVVPKRLKKNLQDPCPLEEKEKAKITQANESEEDLLITDKLFRVLDLLHRKKNGKPLFPPA</sequence>
<gene>
    <name evidence="1" type="ORF">Agub_g5925</name>
</gene>
<reference evidence="1 2" key="1">
    <citation type="journal article" date="2021" name="Sci. Rep.">
        <title>Genome sequencing of the multicellular alga Astrephomene provides insights into convergent evolution of germ-soma differentiation.</title>
        <authorList>
            <person name="Yamashita S."/>
            <person name="Yamamoto K."/>
            <person name="Matsuzaki R."/>
            <person name="Suzuki S."/>
            <person name="Yamaguchi H."/>
            <person name="Hirooka S."/>
            <person name="Minakuchi Y."/>
            <person name="Miyagishima S."/>
            <person name="Kawachi M."/>
            <person name="Toyoda A."/>
            <person name="Nozaki H."/>
        </authorList>
    </citation>
    <scope>NUCLEOTIDE SEQUENCE [LARGE SCALE GENOMIC DNA]</scope>
    <source>
        <strain evidence="1 2">NIES-4017</strain>
    </source>
</reference>
<name>A0AAD3DMK5_9CHLO</name>
<feature type="non-terminal residue" evidence="1">
    <location>
        <position position="1"/>
    </location>
</feature>
<evidence type="ECO:0000313" key="1">
    <source>
        <dbReference type="EMBL" id="GFR44636.1"/>
    </source>
</evidence>
<dbReference type="EMBL" id="BMAR01000008">
    <property type="protein sequence ID" value="GFR44636.1"/>
    <property type="molecule type" value="Genomic_DNA"/>
</dbReference>
<evidence type="ECO:0000313" key="2">
    <source>
        <dbReference type="Proteomes" id="UP001054857"/>
    </source>
</evidence>
<dbReference type="Proteomes" id="UP001054857">
    <property type="component" value="Unassembled WGS sequence"/>
</dbReference>
<protein>
    <submittedName>
        <fullName evidence="1">Uncharacterized protein</fullName>
    </submittedName>
</protein>
<comment type="caution">
    <text evidence="1">The sequence shown here is derived from an EMBL/GenBank/DDBJ whole genome shotgun (WGS) entry which is preliminary data.</text>
</comment>
<organism evidence="1 2">
    <name type="scientific">Astrephomene gubernaculifera</name>
    <dbReference type="NCBI Taxonomy" id="47775"/>
    <lineage>
        <taxon>Eukaryota</taxon>
        <taxon>Viridiplantae</taxon>
        <taxon>Chlorophyta</taxon>
        <taxon>core chlorophytes</taxon>
        <taxon>Chlorophyceae</taxon>
        <taxon>CS clade</taxon>
        <taxon>Chlamydomonadales</taxon>
        <taxon>Astrephomenaceae</taxon>
        <taxon>Astrephomene</taxon>
    </lineage>
</organism>
<proteinExistence type="predicted"/>